<accession>A0ABU5MXM9</accession>
<name>A0ABU5MXM9_9BACT</name>
<proteinExistence type="predicted"/>
<sequence>MKPIPEEKILYETVVSGGWNFSRIVRRGRTLRITDLEGGGNASALFYNADNYAERYNMGDTMKIQHISSLFKNACIYSDMGRVLMSITDSTSDWHDVICGVTYREDLLQRFGTKTYQDAHNGFYRSGFDSLTVELAKYGMTKRDFTNVVNFFAKTDIDADGNMTFVADASPAGSYVDLRAEMDTLVILDAGMHPLNPSSEYVAKPVGITLYESEPAAADDPCRMLCPENQRGFENSETYYL</sequence>
<evidence type="ECO:0000313" key="3">
    <source>
        <dbReference type="Proteomes" id="UP001290861"/>
    </source>
</evidence>
<dbReference type="Pfam" id="PF09347">
    <property type="entry name" value="DUF1989"/>
    <property type="match status" value="1"/>
</dbReference>
<evidence type="ECO:0000259" key="1">
    <source>
        <dbReference type="Pfam" id="PF09347"/>
    </source>
</evidence>
<dbReference type="InterPro" id="IPR018959">
    <property type="entry name" value="DUF1989"/>
</dbReference>
<comment type="caution">
    <text evidence="2">The sequence shown here is derived from an EMBL/GenBank/DDBJ whole genome shotgun (WGS) entry which is preliminary data.</text>
</comment>
<dbReference type="PANTHER" id="PTHR31527:SF0">
    <property type="entry name" value="RE64534P"/>
    <property type="match status" value="1"/>
</dbReference>
<keyword evidence="3" id="KW-1185">Reference proteome</keyword>
<dbReference type="PANTHER" id="PTHR31527">
    <property type="entry name" value="RE64534P"/>
    <property type="match status" value="1"/>
</dbReference>
<feature type="domain" description="DUF1989" evidence="1">
    <location>
        <begin position="14"/>
        <end position="185"/>
    </location>
</feature>
<dbReference type="NCBIfam" id="TIGR03425">
    <property type="entry name" value="urea_degr_2"/>
    <property type="match status" value="1"/>
</dbReference>
<gene>
    <name evidence="2" type="ORF">P9H32_09965</name>
</gene>
<dbReference type="InterPro" id="IPR017792">
    <property type="entry name" value="UAAP1"/>
</dbReference>
<reference evidence="2 3" key="1">
    <citation type="journal article" date="2024" name="Appl. Environ. Microbiol.">
        <title>Pontiella agarivorans sp. nov., a novel marine anaerobic bacterium capable of degrading macroalgal polysaccharides and fixing nitrogen.</title>
        <authorList>
            <person name="Liu N."/>
            <person name="Kivenson V."/>
            <person name="Peng X."/>
            <person name="Cui Z."/>
            <person name="Lankiewicz T.S."/>
            <person name="Gosselin K.M."/>
            <person name="English C.J."/>
            <person name="Blair E.M."/>
            <person name="O'Malley M.A."/>
            <person name="Valentine D.L."/>
        </authorList>
    </citation>
    <scope>NUCLEOTIDE SEQUENCE [LARGE SCALE GENOMIC DNA]</scope>
    <source>
        <strain evidence="2 3">NLcol2</strain>
    </source>
</reference>
<organism evidence="2 3">
    <name type="scientific">Pontiella agarivorans</name>
    <dbReference type="NCBI Taxonomy" id="3038953"/>
    <lineage>
        <taxon>Bacteria</taxon>
        <taxon>Pseudomonadati</taxon>
        <taxon>Kiritimatiellota</taxon>
        <taxon>Kiritimatiellia</taxon>
        <taxon>Kiritimatiellales</taxon>
        <taxon>Pontiellaceae</taxon>
        <taxon>Pontiella</taxon>
    </lineage>
</organism>
<evidence type="ECO:0000313" key="2">
    <source>
        <dbReference type="EMBL" id="MDZ8118953.1"/>
    </source>
</evidence>
<dbReference type="EMBL" id="JARVCO010000010">
    <property type="protein sequence ID" value="MDZ8118953.1"/>
    <property type="molecule type" value="Genomic_DNA"/>
</dbReference>
<dbReference type="RefSeq" id="WP_322608746.1">
    <property type="nucleotide sequence ID" value="NZ_JARVCO010000010.1"/>
</dbReference>
<dbReference type="Proteomes" id="UP001290861">
    <property type="component" value="Unassembled WGS sequence"/>
</dbReference>
<protein>
    <submittedName>
        <fullName evidence="2">Urea carboxylase-associated family protein</fullName>
    </submittedName>
</protein>